<organism evidence="6 7">
    <name type="scientific">Papaver somniferum</name>
    <name type="common">Opium poppy</name>
    <dbReference type="NCBI Taxonomy" id="3469"/>
    <lineage>
        <taxon>Eukaryota</taxon>
        <taxon>Viridiplantae</taxon>
        <taxon>Streptophyta</taxon>
        <taxon>Embryophyta</taxon>
        <taxon>Tracheophyta</taxon>
        <taxon>Spermatophyta</taxon>
        <taxon>Magnoliopsida</taxon>
        <taxon>Ranunculales</taxon>
        <taxon>Papaveraceae</taxon>
        <taxon>Papaveroideae</taxon>
        <taxon>Papaver</taxon>
    </lineage>
</organism>
<feature type="compositionally biased region" description="Basic and acidic residues" evidence="4">
    <location>
        <begin position="899"/>
        <end position="909"/>
    </location>
</feature>
<keyword evidence="7" id="KW-1185">Reference proteome</keyword>
<dbReference type="EMBL" id="CM010724">
    <property type="protein sequence ID" value="RZC80850.1"/>
    <property type="molecule type" value="Genomic_DNA"/>
</dbReference>
<dbReference type="Gramene" id="RZC80850">
    <property type="protein sequence ID" value="RZC80850"/>
    <property type="gene ID" value="C5167_043420"/>
</dbReference>
<feature type="region of interest" description="Disordered" evidence="4">
    <location>
        <begin position="899"/>
        <end position="918"/>
    </location>
</feature>
<feature type="region of interest" description="Disordered" evidence="4">
    <location>
        <begin position="1056"/>
        <end position="1163"/>
    </location>
</feature>
<proteinExistence type="predicted"/>
<feature type="compositionally biased region" description="Basic and acidic residues" evidence="4">
    <location>
        <begin position="1153"/>
        <end position="1163"/>
    </location>
</feature>
<dbReference type="Gene3D" id="3.30.40.100">
    <property type="match status" value="1"/>
</dbReference>
<evidence type="ECO:0000256" key="2">
    <source>
        <dbReference type="ARBA" id="ARBA00022771"/>
    </source>
</evidence>
<feature type="compositionally biased region" description="Basic and acidic residues" evidence="4">
    <location>
        <begin position="772"/>
        <end position="813"/>
    </location>
</feature>
<dbReference type="STRING" id="3469.A0A4Y7L8A8"/>
<dbReference type="PROSITE" id="PS51050">
    <property type="entry name" value="ZF_CW"/>
    <property type="match status" value="1"/>
</dbReference>
<feature type="compositionally biased region" description="Polar residues" evidence="4">
    <location>
        <begin position="735"/>
        <end position="745"/>
    </location>
</feature>
<name>A0A4Y7L8A8_PAPSO</name>
<feature type="compositionally biased region" description="Polar residues" evidence="4">
    <location>
        <begin position="189"/>
        <end position="199"/>
    </location>
</feature>
<reference evidence="6 7" key="1">
    <citation type="journal article" date="2018" name="Science">
        <title>The opium poppy genome and morphinan production.</title>
        <authorList>
            <person name="Guo L."/>
            <person name="Winzer T."/>
            <person name="Yang X."/>
            <person name="Li Y."/>
            <person name="Ning Z."/>
            <person name="He Z."/>
            <person name="Teodor R."/>
            <person name="Lu Y."/>
            <person name="Bowser T.A."/>
            <person name="Graham I.A."/>
            <person name="Ye K."/>
        </authorList>
    </citation>
    <scope>NUCLEOTIDE SEQUENCE [LARGE SCALE GENOMIC DNA]</scope>
    <source>
        <strain evidence="7">cv. HN1</strain>
        <tissue evidence="6">Leaves</tissue>
    </source>
</reference>
<keyword evidence="1" id="KW-0479">Metal-binding</keyword>
<evidence type="ECO:0000259" key="5">
    <source>
        <dbReference type="PROSITE" id="PS51050"/>
    </source>
</evidence>
<dbReference type="PANTHER" id="PTHR46524:SF7">
    <property type="entry name" value="CW-TYPE ZINC FINGER"/>
    <property type="match status" value="1"/>
</dbReference>
<feature type="compositionally biased region" description="Basic and acidic residues" evidence="4">
    <location>
        <begin position="1220"/>
        <end position="1229"/>
    </location>
</feature>
<evidence type="ECO:0000313" key="7">
    <source>
        <dbReference type="Proteomes" id="UP000316621"/>
    </source>
</evidence>
<feature type="compositionally biased region" description="Low complexity" evidence="4">
    <location>
        <begin position="1001"/>
        <end position="1012"/>
    </location>
</feature>
<evidence type="ECO:0000256" key="4">
    <source>
        <dbReference type="SAM" id="MobiDB-lite"/>
    </source>
</evidence>
<dbReference type="GO" id="GO:0008270">
    <property type="term" value="F:zinc ion binding"/>
    <property type="evidence" value="ECO:0007669"/>
    <property type="project" value="UniProtKB-KW"/>
</dbReference>
<gene>
    <name evidence="6" type="ORF">C5167_043420</name>
</gene>
<sequence>MEENEVEEGEAYQEENDESNIDPDVHLSYIDEKIEVCLGHLKKAFEEGVSADNLGPKFGGYGSFLPSHQLSPIVLSHPRTPQKIQNYNAPKSPNNLQSEDALENAKVASSVTYVMGLGPDRSTISAEQHPVYRAPAFVGDFTSAHKQVSINPNEKKTLKVRIKVGPGSMPARTKAEIYSGLGLDISPSSSFDDSATESGGLSLESHDAPDESPTSMIRIMTSFPVPGDVLLSPLSDSLLLLMKKEKLMGDNTCGLSYKSSQESSAPCVDESSIRGDRKVCTEKRKLVDKKSVDVNNKNVSDAGKGSSFSKKKIDAVNSVPCNVKVSPISKLKGVTDDLFQNFGLKSGGLNIRAIKEEFVSGISKKEMFEPIVGHSVDSSGKQNLKINMPYKCSKGGKATLLKGDLIEPRNFRRRKDGEIQDLSMNKIDASKGREHLDVGGLVDPSTRKTSAAKHGIKVTLARRKSSDGGNLKLNGIVGKDVPAEEFPKRISKVASSSSGKVKTNKTGEFPLTSKIGNKRLHKDSGKPRERSTDLCGVAKVELLENRMDLLETPRYKAIDSVLHVEEKENPNITDKAKERSNVTRKVENLLSSEAYTKLNPIVTLLTGSEPVSDVPAVDQWVGCDKCSKWRLIPYGMDPESFPKTWHCGMLDWLPGMNRCDFTQDETTTAFYALYQLPPVPVNQNVNNLPHEAVAPGVTLAGQHMNLTHSGDDSHGGFNVGKKKLQKGAPKAYQKDISNSTENSLKASLKSRNLHDVVQSPLESDPSNFLRSNDVKHPRVNRKRGEDQDELKVSKKRKSLDCGNEHWMNDHSQEAAKSGPNSMNVIAKNVIVKDVKCGSKDRTIVSIKNSKGQVAVPVKDGGIVGKKRKVKEWQKSEIYPPESHPSTVPHFSDSSYFVKEETNESEQGKEKKARVSKPEVKELSLSKGVDKTAKRGRGTRILISNSKSTLPVETKESIGGYLDKEQQLGQYLGESTASPRSLDGMEILKKDIGDIQNTVAPSSSSSKVSGSSKTRYDIQEVKGSPVASVSSSPLRNSNPVKIIRERRKPWEKDDATTIKFSAGGGSSLRCPGNEPDGGNFETERMEGVIPRSSRVSSGVHHQDRDVIHPLNGESKAQAISSASNADDHNLVNSNRYNSTGSKVKKSKESLQSNDKIRSSKSAHGECDAKVFSPYPEQEQYQKKNLRFQMGMGPQNTSYNEEPRIEKSSFVEKCAVETSKVEKNRSSKKDPIGIPPTVGKIDDRPKFGGNEDSSEVKLNGTNSKAGKCRPKQTSLQFHETDEAPSKFASERLTNHLGIATEKEKPLPCSGDKEELLAHLNQPVAGKISISGSDTVVDTLGNTLKISEGPTKLENYSKTHSRQSTTCGYLAKDLNATQISVKKDPSSQAAANAIKEAKDLKHTADRLMKLGQELESAEIYFQACLKFLHGSSLLEHCNTESTKRGDMNYMIEMYSSTAKLWDYVAHAYEKLNVMAAAALAYKCTEVAYMKDRHELQEALKMAPPDGATALGESPSSSSSGVDNLNNQVTLDKVALAKADGSQITASHEIVARNHPKFVRLLNFAENVNNAMEASRKSQNTLALAAANAGAEVMSSVKSVIDFTFHDIDGLLRLVRLAMETISR</sequence>
<evidence type="ECO:0000256" key="1">
    <source>
        <dbReference type="ARBA" id="ARBA00022723"/>
    </source>
</evidence>
<feature type="region of interest" description="Disordered" evidence="4">
    <location>
        <begin position="1"/>
        <end position="25"/>
    </location>
</feature>
<evidence type="ECO:0000313" key="6">
    <source>
        <dbReference type="EMBL" id="RZC80850.1"/>
    </source>
</evidence>
<dbReference type="InterPro" id="IPR056406">
    <property type="entry name" value="THD_CWZF3/5/7"/>
</dbReference>
<protein>
    <recommendedName>
        <fullName evidence="5">CW-type domain-containing protein</fullName>
    </recommendedName>
</protein>
<feature type="region of interest" description="Disordered" evidence="4">
    <location>
        <begin position="996"/>
        <end position="1015"/>
    </location>
</feature>
<keyword evidence="3" id="KW-0862">Zinc</keyword>
<feature type="compositionally biased region" description="Polar residues" evidence="4">
    <location>
        <begin position="1116"/>
        <end position="1140"/>
    </location>
</feature>
<feature type="domain" description="CW-type" evidence="5">
    <location>
        <begin position="614"/>
        <end position="667"/>
    </location>
</feature>
<feature type="region of interest" description="Disordered" evidence="4">
    <location>
        <begin position="1220"/>
        <end position="1271"/>
    </location>
</feature>
<feature type="region of interest" description="Disordered" evidence="4">
    <location>
        <begin position="1501"/>
        <end position="1520"/>
    </location>
</feature>
<dbReference type="Proteomes" id="UP000316621">
    <property type="component" value="Chromosome 10"/>
</dbReference>
<evidence type="ECO:0000256" key="3">
    <source>
        <dbReference type="ARBA" id="ARBA00022833"/>
    </source>
</evidence>
<keyword evidence="2" id="KW-0863">Zinc-finger</keyword>
<dbReference type="Pfam" id="PF24756">
    <property type="entry name" value="THD_CWZF3-5-7"/>
    <property type="match status" value="1"/>
</dbReference>
<accession>A0A4Y7L8A8</accession>
<feature type="region of interest" description="Disordered" evidence="4">
    <location>
        <begin position="707"/>
        <end position="820"/>
    </location>
</feature>
<dbReference type="InterPro" id="IPR011124">
    <property type="entry name" value="Znf_CW"/>
</dbReference>
<feature type="compositionally biased region" description="Acidic residues" evidence="4">
    <location>
        <begin position="1"/>
        <end position="21"/>
    </location>
</feature>
<feature type="region of interest" description="Disordered" evidence="4">
    <location>
        <begin position="189"/>
        <end position="214"/>
    </location>
</feature>
<dbReference type="OMA" id="VRRNICN"/>
<dbReference type="InterPro" id="IPR055300">
    <property type="entry name" value="CWZF3/5/7"/>
</dbReference>
<dbReference type="Pfam" id="PF07496">
    <property type="entry name" value="zf-CW"/>
    <property type="match status" value="1"/>
</dbReference>
<feature type="compositionally biased region" description="Polar residues" evidence="4">
    <location>
        <begin position="760"/>
        <end position="770"/>
    </location>
</feature>
<dbReference type="PANTHER" id="PTHR46524">
    <property type="entry name" value="CW-TYPE ZINC FINGER"/>
    <property type="match status" value="1"/>
</dbReference>